<dbReference type="SUPFAM" id="SSF161070">
    <property type="entry name" value="SNF-like"/>
    <property type="match status" value="1"/>
</dbReference>
<dbReference type="EMBL" id="CAHIKZ030001695">
    <property type="protein sequence ID" value="CAE1272707.1"/>
    <property type="molecule type" value="Genomic_DNA"/>
</dbReference>
<keyword evidence="6 10" id="KW-0472">Membrane</keyword>
<dbReference type="GO" id="GO:0046872">
    <property type="term" value="F:metal ion binding"/>
    <property type="evidence" value="ECO:0007669"/>
    <property type="project" value="UniProtKB-KW"/>
</dbReference>
<dbReference type="GO" id="GO:0005886">
    <property type="term" value="C:plasma membrane"/>
    <property type="evidence" value="ECO:0007669"/>
    <property type="project" value="TreeGrafter"/>
</dbReference>
<feature type="binding site" evidence="8">
    <location>
        <position position="57"/>
    </location>
    <ligand>
        <name>Na(+)</name>
        <dbReference type="ChEBI" id="CHEBI:29101"/>
        <label>1</label>
    </ligand>
</feature>
<feature type="transmembrane region" description="Helical" evidence="10">
    <location>
        <begin position="397"/>
        <end position="422"/>
    </location>
</feature>
<evidence type="ECO:0000256" key="5">
    <source>
        <dbReference type="ARBA" id="ARBA00022989"/>
    </source>
</evidence>
<feature type="transmembrane region" description="Helical" evidence="10">
    <location>
        <begin position="214"/>
        <end position="234"/>
    </location>
</feature>
<dbReference type="OrthoDB" id="6581954at2759"/>
<dbReference type="PANTHER" id="PTHR11616:SF321">
    <property type="entry name" value="SODIUM-DEPENDENT NUTRIENT AMINO ACID TRANSPORTER 1-RELATED"/>
    <property type="match status" value="1"/>
</dbReference>
<evidence type="ECO:0000256" key="8">
    <source>
        <dbReference type="PIRSR" id="PIRSR600175-1"/>
    </source>
</evidence>
<feature type="transmembrane region" description="Helical" evidence="10">
    <location>
        <begin position="296"/>
        <end position="321"/>
    </location>
</feature>
<keyword evidence="7" id="KW-0325">Glycoprotein</keyword>
<evidence type="ECO:0000313" key="11">
    <source>
        <dbReference type="EMBL" id="CAE1272707.1"/>
    </source>
</evidence>
<evidence type="ECO:0000256" key="4">
    <source>
        <dbReference type="ARBA" id="ARBA00022692"/>
    </source>
</evidence>
<sequence length="574" mass="63988">MGGSETDSFSLLLFFISHYALSVCADAYISTMSNKQVKRENWGKWTEFFFSVLGSMVGLANIWRFPYLCYKNGGGAFLIPFFFFLFIAAVPLLFVELSYSQYSNLGPGKVWILCPLFKGIGYGMVILSSIISIFYTNDNRTYLQQSLGFNNSNSSFHRHAISASEQFWKHHVLEITSGASNMGSIRYPLLLCLAISWIFVFLCLIKGIKSSGKVVYVAATLPYLLLTILLGRAVTLPGSKDGLLYYMLPKWEKLKEFSVWKDGAVQIFYSAGVGVGGISTLASYNNFNNNCQRDAFIFPLIDGLTSWFAGLTTFCILGYMAHISNTDISNVVTQGPGVAFVVYPEALSTLPFAQLWSSLFFLMLFMVGMDSQFVHVQTLVTALTDIFPNQLRNRKMLITAITCVITFLLGIPCVTQGGVYIVQILDWYCASLSLLFLAFMEACGVCYIYGVSRLFDDITLMLGYKPLAIWKPLCKYVAPVSAFACWIITLIGHSSLKYDSGEPFPIWVSYFGGVIALLSIIPFPVAAIKELLSLPGPFLKRLKTSVKPTSEWGPALKKYQQCKNDINMLTIEET</sequence>
<dbReference type="PROSITE" id="PS50267">
    <property type="entry name" value="NA_NEUROTRAN_SYMP_3"/>
    <property type="match status" value="1"/>
</dbReference>
<evidence type="ECO:0000256" key="9">
    <source>
        <dbReference type="RuleBase" id="RU003732"/>
    </source>
</evidence>
<gene>
    <name evidence="11" type="ORF">SPHA_37793</name>
</gene>
<evidence type="ECO:0000256" key="6">
    <source>
        <dbReference type="ARBA" id="ARBA00023136"/>
    </source>
</evidence>
<accession>A0A812CEL8</accession>
<keyword evidence="3 9" id="KW-0813">Transport</keyword>
<dbReference type="PANTHER" id="PTHR11616">
    <property type="entry name" value="SODIUM/CHLORIDE DEPENDENT TRANSPORTER"/>
    <property type="match status" value="1"/>
</dbReference>
<dbReference type="PROSITE" id="PS00610">
    <property type="entry name" value="NA_NEUROTRAN_SYMP_1"/>
    <property type="match status" value="1"/>
</dbReference>
<organism evidence="11 12">
    <name type="scientific">Acanthosepion pharaonis</name>
    <name type="common">Pharaoh cuttlefish</name>
    <name type="synonym">Sepia pharaonis</name>
    <dbReference type="NCBI Taxonomy" id="158019"/>
    <lineage>
        <taxon>Eukaryota</taxon>
        <taxon>Metazoa</taxon>
        <taxon>Spiralia</taxon>
        <taxon>Lophotrochozoa</taxon>
        <taxon>Mollusca</taxon>
        <taxon>Cephalopoda</taxon>
        <taxon>Coleoidea</taxon>
        <taxon>Decapodiformes</taxon>
        <taxon>Sepiida</taxon>
        <taxon>Sepiina</taxon>
        <taxon>Sepiidae</taxon>
        <taxon>Acanthosepion</taxon>
    </lineage>
</organism>
<evidence type="ECO:0000256" key="10">
    <source>
        <dbReference type="SAM" id="Phobius"/>
    </source>
</evidence>
<dbReference type="GO" id="GO:0005283">
    <property type="term" value="F:amino acid:sodium symporter activity"/>
    <property type="evidence" value="ECO:0007669"/>
    <property type="project" value="TreeGrafter"/>
</dbReference>
<feature type="transmembrane region" description="Helical" evidence="10">
    <location>
        <begin position="110"/>
        <end position="135"/>
    </location>
</feature>
<protein>
    <recommendedName>
        <fullName evidence="9">Transporter</fullName>
    </recommendedName>
</protein>
<feature type="binding site" evidence="8">
    <location>
        <position position="370"/>
    </location>
    <ligand>
        <name>Na(+)</name>
        <dbReference type="ChEBI" id="CHEBI:29101"/>
        <label>1</label>
    </ligand>
</feature>
<feature type="binding site" evidence="8">
    <location>
        <position position="270"/>
    </location>
    <ligand>
        <name>Na(+)</name>
        <dbReference type="ChEBI" id="CHEBI:29101"/>
        <label>1</label>
    </ligand>
</feature>
<feature type="transmembrane region" description="Helical" evidence="10">
    <location>
        <begin position="476"/>
        <end position="496"/>
    </location>
</feature>
<feature type="transmembrane region" description="Helical" evidence="10">
    <location>
        <begin position="77"/>
        <end position="98"/>
    </location>
</feature>
<reference evidence="11" key="1">
    <citation type="submission" date="2021-01" db="EMBL/GenBank/DDBJ databases">
        <authorList>
            <person name="Li R."/>
            <person name="Bekaert M."/>
        </authorList>
    </citation>
    <scope>NUCLEOTIDE SEQUENCE</scope>
    <source>
        <strain evidence="11">Farmed</strain>
    </source>
</reference>
<evidence type="ECO:0000256" key="2">
    <source>
        <dbReference type="ARBA" id="ARBA00006459"/>
    </source>
</evidence>
<feature type="binding site" evidence="8">
    <location>
        <position position="61"/>
    </location>
    <ligand>
        <name>Na(+)</name>
        <dbReference type="ChEBI" id="CHEBI:29101"/>
        <label>1</label>
    </ligand>
</feature>
<comment type="subcellular location">
    <subcellularLocation>
        <location evidence="1">Membrane</location>
        <topology evidence="1">Multi-pass membrane protein</topology>
    </subcellularLocation>
</comment>
<comment type="similarity">
    <text evidence="2 9">Belongs to the sodium:neurotransmitter symporter (SNF) (TC 2.A.22) family.</text>
</comment>
<keyword evidence="12" id="KW-1185">Reference proteome</keyword>
<feature type="transmembrane region" description="Helical" evidence="10">
    <location>
        <begin position="355"/>
        <end position="376"/>
    </location>
</feature>
<evidence type="ECO:0000256" key="3">
    <source>
        <dbReference type="ARBA" id="ARBA00022448"/>
    </source>
</evidence>
<feature type="transmembrane region" description="Helical" evidence="10">
    <location>
        <begin position="12"/>
        <end position="33"/>
    </location>
</feature>
<dbReference type="AlphaFoldDB" id="A0A812CEL8"/>
<dbReference type="Proteomes" id="UP000597762">
    <property type="component" value="Unassembled WGS sequence"/>
</dbReference>
<name>A0A812CEL8_ACAPH</name>
<feature type="binding site" evidence="8">
    <location>
        <position position="371"/>
    </location>
    <ligand>
        <name>Na(+)</name>
        <dbReference type="ChEBI" id="CHEBI:29101"/>
        <label>1</label>
    </ligand>
</feature>
<keyword evidence="8" id="KW-0479">Metal-binding</keyword>
<keyword evidence="5 10" id="KW-1133">Transmembrane helix</keyword>
<dbReference type="PRINTS" id="PR00176">
    <property type="entry name" value="NANEUSMPORT"/>
</dbReference>
<evidence type="ECO:0000256" key="7">
    <source>
        <dbReference type="ARBA" id="ARBA00023180"/>
    </source>
</evidence>
<evidence type="ECO:0000313" key="12">
    <source>
        <dbReference type="Proteomes" id="UP000597762"/>
    </source>
</evidence>
<feature type="transmembrane region" description="Helical" evidence="10">
    <location>
        <begin position="185"/>
        <end position="205"/>
    </location>
</feature>
<dbReference type="InterPro" id="IPR000175">
    <property type="entry name" value="Na/ntran_symport"/>
</dbReference>
<keyword evidence="9" id="KW-0769">Symport</keyword>
<feature type="binding site" evidence="8">
    <location>
        <position position="54"/>
    </location>
    <ligand>
        <name>Na(+)</name>
        <dbReference type="ChEBI" id="CHEBI:29101"/>
        <label>1</label>
    </ligand>
</feature>
<keyword evidence="4 9" id="KW-0812">Transmembrane</keyword>
<comment type="caution">
    <text evidence="11">The sequence shown here is derived from an EMBL/GenBank/DDBJ whole genome shotgun (WGS) entry which is preliminary data.</text>
</comment>
<feature type="transmembrane region" description="Helical" evidence="10">
    <location>
        <begin position="434"/>
        <end position="455"/>
    </location>
</feature>
<feature type="transmembrane region" description="Helical" evidence="10">
    <location>
        <begin position="508"/>
        <end position="532"/>
    </location>
</feature>
<proteinExistence type="inferred from homology"/>
<evidence type="ECO:0000256" key="1">
    <source>
        <dbReference type="ARBA" id="ARBA00004141"/>
    </source>
</evidence>
<feature type="transmembrane region" description="Helical" evidence="10">
    <location>
        <begin position="45"/>
        <end position="65"/>
    </location>
</feature>
<dbReference type="Pfam" id="PF00209">
    <property type="entry name" value="SNF"/>
    <property type="match status" value="2"/>
</dbReference>
<feature type="transmembrane region" description="Helical" evidence="10">
    <location>
        <begin position="263"/>
        <end position="284"/>
    </location>
</feature>
<dbReference type="GO" id="GO:0089718">
    <property type="term" value="P:amino acid import across plasma membrane"/>
    <property type="evidence" value="ECO:0007669"/>
    <property type="project" value="TreeGrafter"/>
</dbReference>
<dbReference type="InterPro" id="IPR037272">
    <property type="entry name" value="SNS_sf"/>
</dbReference>
<keyword evidence="8" id="KW-0915">Sodium</keyword>